<dbReference type="Pfam" id="PF12625">
    <property type="entry name" value="Arabinose_bd"/>
    <property type="match status" value="1"/>
</dbReference>
<dbReference type="GO" id="GO:0000976">
    <property type="term" value="F:transcription cis-regulatory region binding"/>
    <property type="evidence" value="ECO:0007669"/>
    <property type="project" value="TreeGrafter"/>
</dbReference>
<dbReference type="Gene3D" id="1.10.10.60">
    <property type="entry name" value="Homeodomain-like"/>
    <property type="match status" value="1"/>
</dbReference>
<dbReference type="Pfam" id="PF12833">
    <property type="entry name" value="HTH_18"/>
    <property type="match status" value="1"/>
</dbReference>
<dbReference type="Proteomes" id="UP000265955">
    <property type="component" value="Unassembled WGS sequence"/>
</dbReference>
<dbReference type="InterPro" id="IPR018060">
    <property type="entry name" value="HTH_AraC"/>
</dbReference>
<dbReference type="AlphaFoldDB" id="A0A3A3FHC2"/>
<dbReference type="InterPro" id="IPR020449">
    <property type="entry name" value="Tscrpt_reg_AraC-type_HTH"/>
</dbReference>
<dbReference type="GO" id="GO:0005829">
    <property type="term" value="C:cytosol"/>
    <property type="evidence" value="ECO:0007669"/>
    <property type="project" value="TreeGrafter"/>
</dbReference>
<dbReference type="PANTHER" id="PTHR47894:SF1">
    <property type="entry name" value="HTH-TYPE TRANSCRIPTIONAL REGULATOR VQSM"/>
    <property type="match status" value="1"/>
</dbReference>
<dbReference type="OrthoDB" id="6506763at2"/>
<dbReference type="InterPro" id="IPR032687">
    <property type="entry name" value="AraC-type_N"/>
</dbReference>
<keyword evidence="1" id="KW-0805">Transcription regulation</keyword>
<comment type="caution">
    <text evidence="5">The sequence shown here is derived from an EMBL/GenBank/DDBJ whole genome shotgun (WGS) entry which is preliminary data.</text>
</comment>
<dbReference type="SUPFAM" id="SSF46689">
    <property type="entry name" value="Homeodomain-like"/>
    <property type="match status" value="1"/>
</dbReference>
<dbReference type="PRINTS" id="PR00032">
    <property type="entry name" value="HTHARAC"/>
</dbReference>
<keyword evidence="6" id="KW-1185">Reference proteome</keyword>
<reference evidence="6" key="1">
    <citation type="submission" date="2018-09" db="EMBL/GenBank/DDBJ databases">
        <authorList>
            <person name="Zhu H."/>
        </authorList>
    </citation>
    <scope>NUCLEOTIDE SEQUENCE [LARGE SCALE GENOMIC DNA]</scope>
    <source>
        <strain evidence="6">K1R23-30</strain>
    </source>
</reference>
<dbReference type="SMART" id="SM00342">
    <property type="entry name" value="HTH_ARAC"/>
    <property type="match status" value="1"/>
</dbReference>
<accession>A0A3A3FHC2</accession>
<evidence type="ECO:0000256" key="3">
    <source>
        <dbReference type="ARBA" id="ARBA00023163"/>
    </source>
</evidence>
<evidence type="ECO:0000313" key="5">
    <source>
        <dbReference type="EMBL" id="RJF91904.1"/>
    </source>
</evidence>
<evidence type="ECO:0000256" key="1">
    <source>
        <dbReference type="ARBA" id="ARBA00023015"/>
    </source>
</evidence>
<dbReference type="PROSITE" id="PS01124">
    <property type="entry name" value="HTH_ARAC_FAMILY_2"/>
    <property type="match status" value="1"/>
</dbReference>
<evidence type="ECO:0000313" key="6">
    <source>
        <dbReference type="Proteomes" id="UP000265955"/>
    </source>
</evidence>
<feature type="domain" description="HTH araC/xylS-type" evidence="4">
    <location>
        <begin position="237"/>
        <end position="334"/>
    </location>
</feature>
<evidence type="ECO:0000259" key="4">
    <source>
        <dbReference type="PROSITE" id="PS01124"/>
    </source>
</evidence>
<dbReference type="InterPro" id="IPR009057">
    <property type="entry name" value="Homeodomain-like_sf"/>
</dbReference>
<sequence length="338" mass="38291">MHNSDFTVPVYYLRQVADQIRDMGGDMQRWLEGNQVRETQLDDAQLRLPYATFRKLILDAMAMTQEPAFGLLVGERLLVNAHGILGYAAISSGTVRQTVELFERYVAVRTPLVSICHEVDGTQFRVKFEEPHPLGDIRRPVLEAVVLTIKNVLDYVTMGACRVSEVAFPFERTSYAALAADVFKSDVRFSQPWTGFSVPLEMVDLPLKMADSTTFKEAASICQRELDKLAKNDTLGAKVQRVMLEKKNGFPSLSVVARLFHLTPRTLHRRLLEEGTSFKDILEEVRHTIAVGHLKSDHLTIQEIAYLLGYSDLANFRRAFKRWEGTSPSVYRSCHAAR</sequence>
<gene>
    <name evidence="5" type="ORF">D3871_24835</name>
</gene>
<proteinExistence type="predicted"/>
<dbReference type="EMBL" id="QYUO01000003">
    <property type="protein sequence ID" value="RJF91904.1"/>
    <property type="molecule type" value="Genomic_DNA"/>
</dbReference>
<dbReference type="GO" id="GO:0003700">
    <property type="term" value="F:DNA-binding transcription factor activity"/>
    <property type="evidence" value="ECO:0007669"/>
    <property type="project" value="InterPro"/>
</dbReference>
<protein>
    <submittedName>
        <fullName evidence="5">AraC family transcriptional regulator</fullName>
    </submittedName>
</protein>
<keyword evidence="3" id="KW-0804">Transcription</keyword>
<dbReference type="PANTHER" id="PTHR47894">
    <property type="entry name" value="HTH-TYPE TRANSCRIPTIONAL REGULATOR GADX"/>
    <property type="match status" value="1"/>
</dbReference>
<evidence type="ECO:0000256" key="2">
    <source>
        <dbReference type="ARBA" id="ARBA00023125"/>
    </source>
</evidence>
<keyword evidence="2" id="KW-0238">DNA-binding</keyword>
<name>A0A3A3FHC2_9BURK</name>
<organism evidence="5 6">
    <name type="scientific">Noviherbaspirillum saxi</name>
    <dbReference type="NCBI Taxonomy" id="2320863"/>
    <lineage>
        <taxon>Bacteria</taxon>
        <taxon>Pseudomonadati</taxon>
        <taxon>Pseudomonadota</taxon>
        <taxon>Betaproteobacteria</taxon>
        <taxon>Burkholderiales</taxon>
        <taxon>Oxalobacteraceae</taxon>
        <taxon>Noviherbaspirillum</taxon>
    </lineage>
</organism>